<dbReference type="EMBL" id="BAABJO010000030">
    <property type="protein sequence ID" value="GAA5134605.1"/>
    <property type="molecule type" value="Genomic_DNA"/>
</dbReference>
<dbReference type="RefSeq" id="WP_345609998.1">
    <property type="nucleotide sequence ID" value="NZ_BAABJO010000030.1"/>
</dbReference>
<evidence type="ECO:0000313" key="1">
    <source>
        <dbReference type="EMBL" id="GAA5134605.1"/>
    </source>
</evidence>
<proteinExistence type="predicted"/>
<keyword evidence="2" id="KW-1185">Reference proteome</keyword>
<protein>
    <submittedName>
        <fullName evidence="1">Uncharacterized protein</fullName>
    </submittedName>
</protein>
<evidence type="ECO:0000313" key="2">
    <source>
        <dbReference type="Proteomes" id="UP001500804"/>
    </source>
</evidence>
<organism evidence="1 2">
    <name type="scientific">Pseudonocardia adelaidensis</name>
    <dbReference type="NCBI Taxonomy" id="648754"/>
    <lineage>
        <taxon>Bacteria</taxon>
        <taxon>Bacillati</taxon>
        <taxon>Actinomycetota</taxon>
        <taxon>Actinomycetes</taxon>
        <taxon>Pseudonocardiales</taxon>
        <taxon>Pseudonocardiaceae</taxon>
        <taxon>Pseudonocardia</taxon>
    </lineage>
</organism>
<comment type="caution">
    <text evidence="1">The sequence shown here is derived from an EMBL/GenBank/DDBJ whole genome shotgun (WGS) entry which is preliminary data.</text>
</comment>
<gene>
    <name evidence="1" type="ORF">GCM10023320_62660</name>
</gene>
<accession>A0ABP9NUK0</accession>
<dbReference type="Proteomes" id="UP001500804">
    <property type="component" value="Unassembled WGS sequence"/>
</dbReference>
<reference evidence="2" key="1">
    <citation type="journal article" date="2019" name="Int. J. Syst. Evol. Microbiol.">
        <title>The Global Catalogue of Microorganisms (GCM) 10K type strain sequencing project: providing services to taxonomists for standard genome sequencing and annotation.</title>
        <authorList>
            <consortium name="The Broad Institute Genomics Platform"/>
            <consortium name="The Broad Institute Genome Sequencing Center for Infectious Disease"/>
            <person name="Wu L."/>
            <person name="Ma J."/>
        </authorList>
    </citation>
    <scope>NUCLEOTIDE SEQUENCE [LARGE SCALE GENOMIC DNA]</scope>
    <source>
        <strain evidence="2">JCM 18302</strain>
    </source>
</reference>
<name>A0ABP9NUK0_9PSEU</name>
<sequence>MSGEPKRVGVVDVVPNAVRVQIDDVPVLGRSSGRGWLYATRGLEAFDQQELVLVVRKLPGEVRPPDFPYTLFATIHREAVEGRTVEAGGLTKIDPPPHGPALGGFLYEAAPPIIRALATTVGRRPPLLVVPLLAGEIDVALQFGRSRVLTVLGHEAGCHPFPWWFDSTRRPLLDLAAQRAHSILGKSAIMHTPYLTLRLKGLRLTLSVDVESRRRMLRTLSTAPDIVALLPGVPFAEENIYLWRPGQNEPVVYTSRYVENSGPVLPGDMAIGLNFLMLGHWAGKGIGNQKEDGFMALLPEPVWREFLTNLDAGRSKVWWLVGDTPGPWELELRMRSGGDAEQR</sequence>